<dbReference type="Pfam" id="PF15739">
    <property type="entry name" value="TSNAXIP1_N"/>
    <property type="match status" value="1"/>
</dbReference>
<dbReference type="OMA" id="QEGLWKF"/>
<feature type="domain" description="Translin-associated factor X-interacting protein 1 N-terminal" evidence="3">
    <location>
        <begin position="229"/>
        <end position="340"/>
    </location>
</feature>
<organism evidence="4 5">
    <name type="scientific">Lottia gigantea</name>
    <name type="common">Giant owl limpet</name>
    <dbReference type="NCBI Taxonomy" id="225164"/>
    <lineage>
        <taxon>Eukaryota</taxon>
        <taxon>Metazoa</taxon>
        <taxon>Spiralia</taxon>
        <taxon>Lophotrochozoa</taxon>
        <taxon>Mollusca</taxon>
        <taxon>Gastropoda</taxon>
        <taxon>Patellogastropoda</taxon>
        <taxon>Lottioidea</taxon>
        <taxon>Lottiidae</taxon>
        <taxon>Lottia</taxon>
    </lineage>
</organism>
<dbReference type="HOGENOM" id="CLU_040125_0_0_1"/>
<evidence type="ECO:0000256" key="1">
    <source>
        <dbReference type="ARBA" id="ARBA00023054"/>
    </source>
</evidence>
<dbReference type="InterPro" id="IPR032755">
    <property type="entry name" value="TSNAXIP1_N"/>
</dbReference>
<dbReference type="CTD" id="20248856"/>
<dbReference type="EMBL" id="KB201750">
    <property type="protein sequence ID" value="ESO94807.1"/>
    <property type="molecule type" value="Genomic_DNA"/>
</dbReference>
<keyword evidence="1 2" id="KW-0175">Coiled coil</keyword>
<evidence type="ECO:0000313" key="5">
    <source>
        <dbReference type="Proteomes" id="UP000030746"/>
    </source>
</evidence>
<dbReference type="GeneID" id="20248856"/>
<dbReference type="RefSeq" id="XP_009054548.1">
    <property type="nucleotide sequence ID" value="XM_009056300.1"/>
</dbReference>
<dbReference type="PANTHER" id="PTHR34916:SF1">
    <property type="entry name" value="GI:13385330"/>
    <property type="match status" value="1"/>
</dbReference>
<sequence length="487" mass="56187">MDYKFVASRQLKCLLNDAETKQKQDIHAYTMGHLNSSKLRQPPKLLSEQRGWKTGPPSSSLLTLKHSDKTYVTKVPVRQKEMKDVLYQFSTGTTGTLPSYKCENDVKKLLFLQESLSNAEVPEPKSKYIPDGVLIEELDAQEICMHSPKSLTETSDDTTDMEMNFKTFPKTETAINNPLRHSFIPGQSSGITKQDQYRTYRQFESSIIRKREAQETKVLSGNQAVFHHENHLRQGLSTLKGHVSGPNFHKLQVHSNVFDDITEESPTFKFILQDIKSAYDDYISKLLDTQTAKHQLLHDQVEQMAANAKTQPEELEFVKNKVEDYEIEAKWLLEENQRLREAVREETDLLALTPEIEPIPKVISVRNDEPPAELSEELQHTKALILEKMDALNKLHANLREDHVPLTVCTHLEQCIKETEIEVQKLLKQNEYFEKSINDMEHDLKEAITDADTSEKDARRIWRKVNSLRAQPGDDDEDEGKWNWYIS</sequence>
<dbReference type="AlphaFoldDB" id="V4AD75"/>
<accession>V4AD75</accession>
<proteinExistence type="predicted"/>
<protein>
    <recommendedName>
        <fullName evidence="3">Translin-associated factor X-interacting protein 1 N-terminal domain-containing protein</fullName>
    </recommendedName>
</protein>
<dbReference type="KEGG" id="lgi:LOTGIDRAFT_232257"/>
<reference evidence="4 5" key="1">
    <citation type="journal article" date="2013" name="Nature">
        <title>Insights into bilaterian evolution from three spiralian genomes.</title>
        <authorList>
            <person name="Simakov O."/>
            <person name="Marletaz F."/>
            <person name="Cho S.J."/>
            <person name="Edsinger-Gonzales E."/>
            <person name="Havlak P."/>
            <person name="Hellsten U."/>
            <person name="Kuo D.H."/>
            <person name="Larsson T."/>
            <person name="Lv J."/>
            <person name="Arendt D."/>
            <person name="Savage R."/>
            <person name="Osoegawa K."/>
            <person name="de Jong P."/>
            <person name="Grimwood J."/>
            <person name="Chapman J.A."/>
            <person name="Shapiro H."/>
            <person name="Aerts A."/>
            <person name="Otillar R.P."/>
            <person name="Terry A.Y."/>
            <person name="Boore J.L."/>
            <person name="Grigoriev I.V."/>
            <person name="Lindberg D.R."/>
            <person name="Seaver E.C."/>
            <person name="Weisblat D.A."/>
            <person name="Putnam N.H."/>
            <person name="Rokhsar D.S."/>
        </authorList>
    </citation>
    <scope>NUCLEOTIDE SEQUENCE [LARGE SCALE GENOMIC DNA]</scope>
</reference>
<dbReference type="Proteomes" id="UP000030746">
    <property type="component" value="Unassembled WGS sequence"/>
</dbReference>
<keyword evidence="5" id="KW-1185">Reference proteome</keyword>
<feature type="coiled-coil region" evidence="2">
    <location>
        <begin position="315"/>
        <end position="342"/>
    </location>
</feature>
<evidence type="ECO:0000256" key="2">
    <source>
        <dbReference type="SAM" id="Coils"/>
    </source>
</evidence>
<dbReference type="PANTHER" id="PTHR34916">
    <property type="entry name" value="GI:13385330"/>
    <property type="match status" value="1"/>
</dbReference>
<name>V4AD75_LOTGI</name>
<gene>
    <name evidence="4" type="ORF">LOTGIDRAFT_232257</name>
</gene>
<evidence type="ECO:0000313" key="4">
    <source>
        <dbReference type="EMBL" id="ESO94807.1"/>
    </source>
</evidence>
<evidence type="ECO:0000259" key="3">
    <source>
        <dbReference type="Pfam" id="PF15739"/>
    </source>
</evidence>
<dbReference type="OrthoDB" id="10024479at2759"/>
<feature type="coiled-coil region" evidence="2">
    <location>
        <begin position="409"/>
        <end position="457"/>
    </location>
</feature>